<name>A0A0G0P2N2_9BACT</name>
<dbReference type="PANTHER" id="PTHR30622:SF3">
    <property type="entry name" value="UNDECAPRENYL-DIPHOSPHATASE"/>
    <property type="match status" value="1"/>
</dbReference>
<keyword evidence="7 14" id="KW-0378">Hydrolase</keyword>
<dbReference type="GO" id="GO:0046677">
    <property type="term" value="P:response to antibiotic"/>
    <property type="evidence" value="ECO:0007669"/>
    <property type="project" value="UniProtKB-UniRule"/>
</dbReference>
<feature type="transmembrane region" description="Helical" evidence="14">
    <location>
        <begin position="75"/>
        <end position="93"/>
    </location>
</feature>
<evidence type="ECO:0000256" key="9">
    <source>
        <dbReference type="ARBA" id="ARBA00023136"/>
    </source>
</evidence>
<dbReference type="PATRIC" id="fig|1618572.3.peg.177"/>
<dbReference type="InterPro" id="IPR003824">
    <property type="entry name" value="UppP"/>
</dbReference>
<comment type="catalytic activity">
    <reaction evidence="13 14">
        <text>di-trans,octa-cis-undecaprenyl diphosphate + H2O = di-trans,octa-cis-undecaprenyl phosphate + phosphate + H(+)</text>
        <dbReference type="Rhea" id="RHEA:28094"/>
        <dbReference type="ChEBI" id="CHEBI:15377"/>
        <dbReference type="ChEBI" id="CHEBI:15378"/>
        <dbReference type="ChEBI" id="CHEBI:43474"/>
        <dbReference type="ChEBI" id="CHEBI:58405"/>
        <dbReference type="ChEBI" id="CHEBI:60392"/>
        <dbReference type="EC" id="3.6.1.27"/>
    </reaction>
</comment>
<evidence type="ECO:0000313" key="15">
    <source>
        <dbReference type="EMBL" id="KKQ92354.1"/>
    </source>
</evidence>
<evidence type="ECO:0000256" key="3">
    <source>
        <dbReference type="ARBA" id="ARBA00012374"/>
    </source>
</evidence>
<feature type="transmembrane region" description="Helical" evidence="14">
    <location>
        <begin position="44"/>
        <end position="63"/>
    </location>
</feature>
<feature type="transmembrane region" description="Helical" evidence="14">
    <location>
        <begin position="210"/>
        <end position="233"/>
    </location>
</feature>
<keyword evidence="14" id="KW-0133">Cell shape</keyword>
<keyword evidence="5 14" id="KW-1003">Cell membrane</keyword>
<evidence type="ECO:0000256" key="13">
    <source>
        <dbReference type="ARBA" id="ARBA00047594"/>
    </source>
</evidence>
<evidence type="ECO:0000256" key="7">
    <source>
        <dbReference type="ARBA" id="ARBA00022801"/>
    </source>
</evidence>
<dbReference type="PANTHER" id="PTHR30622">
    <property type="entry name" value="UNDECAPRENYL-DIPHOSPHATASE"/>
    <property type="match status" value="1"/>
</dbReference>
<dbReference type="HAMAP" id="MF_01006">
    <property type="entry name" value="Undec_diphosphatase"/>
    <property type="match status" value="1"/>
</dbReference>
<feature type="transmembrane region" description="Helical" evidence="14">
    <location>
        <begin position="143"/>
        <end position="168"/>
    </location>
</feature>
<dbReference type="STRING" id="1618572.UT17_C0002G0017"/>
<dbReference type="EMBL" id="LBVU01000002">
    <property type="protein sequence ID" value="KKQ92354.1"/>
    <property type="molecule type" value="Genomic_DNA"/>
</dbReference>
<keyword evidence="14" id="KW-0573">Peptidoglycan synthesis</keyword>
<evidence type="ECO:0000256" key="6">
    <source>
        <dbReference type="ARBA" id="ARBA00022692"/>
    </source>
</evidence>
<proteinExistence type="inferred from homology"/>
<evidence type="ECO:0000256" key="4">
    <source>
        <dbReference type="ARBA" id="ARBA00021581"/>
    </source>
</evidence>
<comment type="function">
    <text evidence="14">Catalyzes the dephosphorylation of undecaprenyl diphosphate (UPP). Confers resistance to bacitracin.</text>
</comment>
<evidence type="ECO:0000256" key="11">
    <source>
        <dbReference type="ARBA" id="ARBA00032707"/>
    </source>
</evidence>
<dbReference type="AlphaFoldDB" id="A0A0G0P2N2"/>
<evidence type="ECO:0000256" key="12">
    <source>
        <dbReference type="ARBA" id="ARBA00032932"/>
    </source>
</evidence>
<dbReference type="GO" id="GO:0005886">
    <property type="term" value="C:plasma membrane"/>
    <property type="evidence" value="ECO:0007669"/>
    <property type="project" value="UniProtKB-SubCell"/>
</dbReference>
<accession>A0A0G0P2N2</accession>
<comment type="miscellaneous">
    <text evidence="14">Bacitracin is thought to be involved in the inhibition of peptidoglycan synthesis by sequestering undecaprenyl diphosphate, thereby reducing the pool of lipid carrier available.</text>
</comment>
<evidence type="ECO:0000256" key="8">
    <source>
        <dbReference type="ARBA" id="ARBA00022989"/>
    </source>
</evidence>
<sequence length="258" mass="28183">MNLIHVLILSAVEGITEFLPISSTGHLILVSRILNLESSDFLKTFQIVIQLGAIIAVVVLYSKKLLTGGALIKKLAVAFIPTAIVGFTLYPLIKGALLGSSSITLNALFWGGVAIIFIEKFLKNPKSEIRNPKSNELTYKQALVIGTFQSLSVIPGVSRAAATIVGGLLTGLDREKATEFSFLLAIPTMFAATTLDIYRSRQMIAQGGFLTLFMGSVLAFFFATLAVKFLIVYIKKHDFTVFGIYRIVLAILFWIFAK</sequence>
<dbReference type="GO" id="GO:0071555">
    <property type="term" value="P:cell wall organization"/>
    <property type="evidence" value="ECO:0007669"/>
    <property type="project" value="UniProtKB-KW"/>
</dbReference>
<comment type="subcellular location">
    <subcellularLocation>
        <location evidence="1 14">Cell membrane</location>
        <topology evidence="1 14">Multi-pass membrane protein</topology>
    </subcellularLocation>
</comment>
<comment type="caution">
    <text evidence="15">The sequence shown here is derived from an EMBL/GenBank/DDBJ whole genome shotgun (WGS) entry which is preliminary data.</text>
</comment>
<gene>
    <name evidence="14" type="primary">uppP</name>
    <name evidence="15" type="ORF">UT17_C0002G0017</name>
</gene>
<keyword evidence="6 14" id="KW-0812">Transmembrane</keyword>
<evidence type="ECO:0000313" key="16">
    <source>
        <dbReference type="Proteomes" id="UP000034774"/>
    </source>
</evidence>
<feature type="transmembrane region" description="Helical" evidence="14">
    <location>
        <begin position="105"/>
        <end position="122"/>
    </location>
</feature>
<keyword evidence="9 14" id="KW-0472">Membrane</keyword>
<dbReference type="GO" id="GO:0009252">
    <property type="term" value="P:peptidoglycan biosynthetic process"/>
    <property type="evidence" value="ECO:0007669"/>
    <property type="project" value="UniProtKB-KW"/>
</dbReference>
<feature type="transmembrane region" description="Helical" evidence="14">
    <location>
        <begin position="239"/>
        <end position="257"/>
    </location>
</feature>
<evidence type="ECO:0000256" key="2">
    <source>
        <dbReference type="ARBA" id="ARBA00010621"/>
    </source>
</evidence>
<evidence type="ECO:0000256" key="14">
    <source>
        <dbReference type="HAMAP-Rule" id="MF_01006"/>
    </source>
</evidence>
<keyword evidence="10 14" id="KW-0046">Antibiotic resistance</keyword>
<evidence type="ECO:0000256" key="10">
    <source>
        <dbReference type="ARBA" id="ARBA00023251"/>
    </source>
</evidence>
<evidence type="ECO:0000256" key="5">
    <source>
        <dbReference type="ARBA" id="ARBA00022475"/>
    </source>
</evidence>
<dbReference type="GO" id="GO:0008360">
    <property type="term" value="P:regulation of cell shape"/>
    <property type="evidence" value="ECO:0007669"/>
    <property type="project" value="UniProtKB-KW"/>
</dbReference>
<dbReference type="Pfam" id="PF02673">
    <property type="entry name" value="BacA"/>
    <property type="match status" value="1"/>
</dbReference>
<comment type="similarity">
    <text evidence="2 14">Belongs to the UppP family.</text>
</comment>
<reference evidence="15 16" key="1">
    <citation type="journal article" date="2015" name="Nature">
        <title>rRNA introns, odd ribosomes, and small enigmatic genomes across a large radiation of phyla.</title>
        <authorList>
            <person name="Brown C.T."/>
            <person name="Hug L.A."/>
            <person name="Thomas B.C."/>
            <person name="Sharon I."/>
            <person name="Castelle C.J."/>
            <person name="Singh A."/>
            <person name="Wilkins M.J."/>
            <person name="Williams K.H."/>
            <person name="Banfield J.F."/>
        </authorList>
    </citation>
    <scope>NUCLEOTIDE SEQUENCE [LARGE SCALE GENOMIC DNA]</scope>
</reference>
<keyword evidence="8 14" id="KW-1133">Transmembrane helix</keyword>
<dbReference type="EC" id="3.6.1.27" evidence="3 14"/>
<evidence type="ECO:0000256" key="1">
    <source>
        <dbReference type="ARBA" id="ARBA00004651"/>
    </source>
</evidence>
<dbReference type="GO" id="GO:0050380">
    <property type="term" value="F:undecaprenyl-diphosphatase activity"/>
    <property type="evidence" value="ECO:0007669"/>
    <property type="project" value="UniProtKB-UniRule"/>
</dbReference>
<keyword evidence="14" id="KW-0961">Cell wall biogenesis/degradation</keyword>
<dbReference type="Proteomes" id="UP000034774">
    <property type="component" value="Unassembled WGS sequence"/>
</dbReference>
<organism evidence="15 16">
    <name type="scientific">Candidatus Woesebacteria bacterium GW2011_GWB1_39_10</name>
    <dbReference type="NCBI Taxonomy" id="1618572"/>
    <lineage>
        <taxon>Bacteria</taxon>
        <taxon>Candidatus Woeseibacteriota</taxon>
    </lineage>
</organism>
<feature type="transmembrane region" description="Helical" evidence="14">
    <location>
        <begin position="180"/>
        <end position="198"/>
    </location>
</feature>
<protein>
    <recommendedName>
        <fullName evidence="4 14">Undecaprenyl-diphosphatase</fullName>
        <ecNumber evidence="3 14">3.6.1.27</ecNumber>
    </recommendedName>
    <alternativeName>
        <fullName evidence="12 14">Bacitracin resistance protein</fullName>
    </alternativeName>
    <alternativeName>
        <fullName evidence="11 14">Undecaprenyl pyrophosphate phosphatase</fullName>
    </alternativeName>
</protein>